<dbReference type="InterPro" id="IPR010987">
    <property type="entry name" value="Glutathione-S-Trfase_C-like"/>
</dbReference>
<feature type="non-terminal residue" evidence="2">
    <location>
        <position position="1"/>
    </location>
</feature>
<dbReference type="SFLD" id="SFLDG00358">
    <property type="entry name" value="Main_(cytGST)"/>
    <property type="match status" value="1"/>
</dbReference>
<dbReference type="GO" id="GO:0004364">
    <property type="term" value="F:glutathione transferase activity"/>
    <property type="evidence" value="ECO:0007669"/>
    <property type="project" value="TreeGrafter"/>
</dbReference>
<dbReference type="InterPro" id="IPR040079">
    <property type="entry name" value="Glutathione_S-Trfase"/>
</dbReference>
<dbReference type="GO" id="GO:0006749">
    <property type="term" value="P:glutathione metabolic process"/>
    <property type="evidence" value="ECO:0007669"/>
    <property type="project" value="TreeGrafter"/>
</dbReference>
<reference evidence="2" key="1">
    <citation type="submission" date="2025-08" db="UniProtKB">
        <authorList>
            <consortium name="RefSeq"/>
        </authorList>
    </citation>
    <scope>IDENTIFICATION</scope>
    <source>
        <tissue evidence="2">Muscle</tissue>
    </source>
</reference>
<dbReference type="Pfam" id="PF14497">
    <property type="entry name" value="GST_C_3"/>
    <property type="match status" value="1"/>
</dbReference>
<dbReference type="KEGG" id="ccar:109083484"/>
<dbReference type="GO" id="GO:0006559">
    <property type="term" value="P:L-phenylalanine catabolic process"/>
    <property type="evidence" value="ECO:0007669"/>
    <property type="project" value="TreeGrafter"/>
</dbReference>
<dbReference type="InterPro" id="IPR004046">
    <property type="entry name" value="GST_C"/>
</dbReference>
<organism evidence="2">
    <name type="scientific">Cyprinus carpio</name>
    <name type="common">Common carp</name>
    <dbReference type="NCBI Taxonomy" id="7962"/>
    <lineage>
        <taxon>Eukaryota</taxon>
        <taxon>Metazoa</taxon>
        <taxon>Chordata</taxon>
        <taxon>Craniata</taxon>
        <taxon>Vertebrata</taxon>
        <taxon>Euteleostomi</taxon>
        <taxon>Actinopterygii</taxon>
        <taxon>Neopterygii</taxon>
        <taxon>Teleostei</taxon>
        <taxon>Ostariophysi</taxon>
        <taxon>Cypriniformes</taxon>
        <taxon>Cyprinidae</taxon>
        <taxon>Cyprininae</taxon>
        <taxon>Cyprinus</taxon>
    </lineage>
</organism>
<dbReference type="GeneID" id="109083484"/>
<dbReference type="AlphaFoldDB" id="A0A9Q9YSI0"/>
<dbReference type="CDD" id="cd00299">
    <property type="entry name" value="GST_C_family"/>
    <property type="match status" value="1"/>
</dbReference>
<name>A0A9Q9YSI0_CYPCA</name>
<dbReference type="Proteomes" id="UP001155660">
    <property type="component" value="Chromosome A14"/>
</dbReference>
<sequence length="238" mass="27421">LNAVKNGVLYVNAFNIGVILTPLACHTVLGLRFSAALEEKLLQGYKHKHLSFDKNEHKCEEVKALNPRVQLPTFKHGDIVVNESFGACLYLESASQGTRLIPDDPVEQALVYQRVFETNNLQQKMYDVAFYDEYVPEEERHESALKRNKESLIAEFKLWEVYLQKMGKGSYLAGKSFTMADVVCFPVIAYFPRLHFPGERCPRLMEYYEMLKDRPSIKASWPLEWLEKPEGPDTLKNL</sequence>
<proteinExistence type="predicted"/>
<evidence type="ECO:0000313" key="2">
    <source>
        <dbReference type="RefSeq" id="XP_042625587.1"/>
    </source>
</evidence>
<dbReference type="PANTHER" id="PTHR42673:SF4">
    <property type="entry name" value="MALEYLACETOACETATE ISOMERASE"/>
    <property type="match status" value="1"/>
</dbReference>
<dbReference type="RefSeq" id="XP_042625587.1">
    <property type="nucleotide sequence ID" value="XM_042769653.1"/>
</dbReference>
<protein>
    <submittedName>
        <fullName evidence="2">Glutathione S-transferase A-like</fullName>
    </submittedName>
</protein>
<evidence type="ECO:0000259" key="1">
    <source>
        <dbReference type="PROSITE" id="PS50405"/>
    </source>
</evidence>
<dbReference type="GO" id="GO:0016034">
    <property type="term" value="F:maleylacetoacetate isomerase activity"/>
    <property type="evidence" value="ECO:0007669"/>
    <property type="project" value="TreeGrafter"/>
</dbReference>
<gene>
    <name evidence="2" type="primary">LOC109083484</name>
</gene>
<dbReference type="SFLD" id="SFLDS00019">
    <property type="entry name" value="Glutathione_Transferase_(cytos"/>
    <property type="match status" value="1"/>
</dbReference>
<dbReference type="PANTHER" id="PTHR42673">
    <property type="entry name" value="MALEYLACETOACETATE ISOMERASE"/>
    <property type="match status" value="1"/>
</dbReference>
<dbReference type="PROSITE" id="PS50405">
    <property type="entry name" value="GST_CTER"/>
    <property type="match status" value="1"/>
</dbReference>
<accession>A0A9Q9YSI0</accession>
<dbReference type="Pfam" id="PF02798">
    <property type="entry name" value="GST_N"/>
    <property type="match status" value="1"/>
</dbReference>
<dbReference type="FunFam" id="1.20.1050.10:FF:000046">
    <property type="entry name" value="Glutathione S-transferase rho"/>
    <property type="match status" value="1"/>
</dbReference>
<feature type="domain" description="GST C-terminal" evidence="1">
    <location>
        <begin position="104"/>
        <end position="230"/>
    </location>
</feature>
<dbReference type="GO" id="GO:0005739">
    <property type="term" value="C:mitochondrion"/>
    <property type="evidence" value="ECO:0007669"/>
    <property type="project" value="TreeGrafter"/>
</dbReference>
<dbReference type="OrthoDB" id="2309723at2759"/>
<dbReference type="InterPro" id="IPR004045">
    <property type="entry name" value="Glutathione_S-Trfase_N"/>
</dbReference>